<dbReference type="InterPro" id="IPR036259">
    <property type="entry name" value="MFS_trans_sf"/>
</dbReference>
<dbReference type="RefSeq" id="WP_281743513.1">
    <property type="nucleotide sequence ID" value="NZ_AP026973.1"/>
</dbReference>
<gene>
    <name evidence="6" type="ORF">PKF023_09320</name>
    <name evidence="7" type="ORF">PKF032_08810</name>
</gene>
<dbReference type="Gene3D" id="1.20.1250.20">
    <property type="entry name" value="MFS general substrate transporter like domains"/>
    <property type="match status" value="1"/>
</dbReference>
<feature type="transmembrane region" description="Helical" evidence="4">
    <location>
        <begin position="378"/>
        <end position="397"/>
    </location>
</feature>
<feature type="transmembrane region" description="Helical" evidence="4">
    <location>
        <begin position="221"/>
        <end position="241"/>
    </location>
</feature>
<proteinExistence type="predicted"/>
<evidence type="ECO:0000256" key="3">
    <source>
        <dbReference type="ARBA" id="ARBA00023136"/>
    </source>
</evidence>
<name>A0A9C7FKM0_9BURK</name>
<keyword evidence="2 4" id="KW-1133">Transmembrane helix</keyword>
<feature type="transmembrane region" description="Helical" evidence="4">
    <location>
        <begin position="289"/>
        <end position="308"/>
    </location>
</feature>
<dbReference type="Proteomes" id="UP001211097">
    <property type="component" value="Chromosome"/>
</dbReference>
<organism evidence="6">
    <name type="scientific">Polynucleobacter yangtzensis</name>
    <dbReference type="NCBI Taxonomy" id="1743159"/>
    <lineage>
        <taxon>Bacteria</taxon>
        <taxon>Pseudomonadati</taxon>
        <taxon>Pseudomonadota</taxon>
        <taxon>Betaproteobacteria</taxon>
        <taxon>Burkholderiales</taxon>
        <taxon>Burkholderiaceae</taxon>
        <taxon>Polynucleobacter</taxon>
    </lineage>
</organism>
<reference evidence="6 8" key="1">
    <citation type="submission" date="2022-11" db="EMBL/GenBank/DDBJ databases">
        <title>Complete Genome Sequences of three Polynucleobacter sp. Subcluster PnecC Strains KF022, KF023, and KF032 Isolated from a Shallow Eutrophic Lake in Japan.</title>
        <authorList>
            <person name="Ogata Y."/>
            <person name="Watanabe K."/>
            <person name="Takemine S."/>
            <person name="Shindo C."/>
            <person name="Kurokawa R."/>
            <person name="Suda W."/>
        </authorList>
    </citation>
    <scope>NUCLEOTIDE SEQUENCE</scope>
    <source>
        <strain evidence="6">KF023</strain>
        <strain evidence="7 8">KF032</strain>
    </source>
</reference>
<feature type="transmembrane region" description="Helical" evidence="4">
    <location>
        <begin position="172"/>
        <end position="190"/>
    </location>
</feature>
<keyword evidence="8" id="KW-1185">Reference proteome</keyword>
<keyword evidence="3 4" id="KW-0472">Membrane</keyword>
<dbReference type="KEGG" id="pyt:PKF023_09320"/>
<feature type="transmembrane region" description="Helical" evidence="4">
    <location>
        <begin position="139"/>
        <end position="157"/>
    </location>
</feature>
<dbReference type="EMBL" id="AP026973">
    <property type="protein sequence ID" value="BDT77129.1"/>
    <property type="molecule type" value="Genomic_DNA"/>
</dbReference>
<evidence type="ECO:0000313" key="6">
    <source>
        <dbReference type="EMBL" id="BDT77129.1"/>
    </source>
</evidence>
<dbReference type="GO" id="GO:0022857">
    <property type="term" value="F:transmembrane transporter activity"/>
    <property type="evidence" value="ECO:0007669"/>
    <property type="project" value="InterPro"/>
</dbReference>
<keyword evidence="1 4" id="KW-0812">Transmembrane</keyword>
<evidence type="ECO:0000256" key="4">
    <source>
        <dbReference type="SAM" id="Phobius"/>
    </source>
</evidence>
<dbReference type="Pfam" id="PF07690">
    <property type="entry name" value="MFS_1"/>
    <property type="match status" value="1"/>
</dbReference>
<dbReference type="InterPro" id="IPR020846">
    <property type="entry name" value="MFS_dom"/>
</dbReference>
<dbReference type="CDD" id="cd17355">
    <property type="entry name" value="MFS_YcxA_like"/>
    <property type="match status" value="1"/>
</dbReference>
<evidence type="ECO:0000256" key="2">
    <source>
        <dbReference type="ARBA" id="ARBA00022989"/>
    </source>
</evidence>
<feature type="transmembrane region" description="Helical" evidence="4">
    <location>
        <begin position="77"/>
        <end position="99"/>
    </location>
</feature>
<feature type="domain" description="Major facilitator superfamily (MFS) profile" evidence="5">
    <location>
        <begin position="12"/>
        <end position="400"/>
    </location>
</feature>
<evidence type="ECO:0000259" key="5">
    <source>
        <dbReference type="PROSITE" id="PS50850"/>
    </source>
</evidence>
<evidence type="ECO:0000313" key="8">
    <source>
        <dbReference type="Proteomes" id="UP001211204"/>
    </source>
</evidence>
<dbReference type="InterPro" id="IPR050327">
    <property type="entry name" value="Proton-linked_MCT"/>
</dbReference>
<dbReference type="EMBL" id="AP026974">
    <property type="protein sequence ID" value="BDT78993.1"/>
    <property type="molecule type" value="Genomic_DNA"/>
</dbReference>
<feature type="transmembrane region" description="Helical" evidence="4">
    <location>
        <begin position="253"/>
        <end position="277"/>
    </location>
</feature>
<dbReference type="Proteomes" id="UP001211204">
    <property type="component" value="Chromosome"/>
</dbReference>
<dbReference type="AlphaFoldDB" id="A0A9C7FKM0"/>
<dbReference type="InterPro" id="IPR011701">
    <property type="entry name" value="MFS"/>
</dbReference>
<protein>
    <submittedName>
        <fullName evidence="6">MFS transporter</fullName>
    </submittedName>
</protein>
<feature type="transmembrane region" description="Helical" evidence="4">
    <location>
        <begin position="105"/>
        <end position="127"/>
    </location>
</feature>
<dbReference type="PANTHER" id="PTHR11360">
    <property type="entry name" value="MONOCARBOXYLATE TRANSPORTER"/>
    <property type="match status" value="1"/>
</dbReference>
<feature type="transmembrane region" description="Helical" evidence="4">
    <location>
        <begin position="314"/>
        <end position="337"/>
    </location>
</feature>
<dbReference type="PROSITE" id="PS50850">
    <property type="entry name" value="MFS"/>
    <property type="match status" value="1"/>
</dbReference>
<dbReference type="PANTHER" id="PTHR11360:SF284">
    <property type="entry name" value="EG:103B4.3 PROTEIN-RELATED"/>
    <property type="match status" value="1"/>
</dbReference>
<dbReference type="SUPFAM" id="SSF103473">
    <property type="entry name" value="MFS general substrate transporter"/>
    <property type="match status" value="1"/>
</dbReference>
<feature type="transmembrane region" description="Helical" evidence="4">
    <location>
        <begin position="349"/>
        <end position="372"/>
    </location>
</feature>
<feature type="transmembrane region" description="Helical" evidence="4">
    <location>
        <begin position="15"/>
        <end position="33"/>
    </location>
</feature>
<sequence length="410" mass="43793">MTKPFSNAGLSMKEVLIYGGLMVTLSMGIRHGFGLFNLPITSANGWGRETFALTIALQNLIWGAVQPVTGALADRYGAFKIMVAGGILYALGLAGMAVSSDVMNFTLAGGLLIGLAQTATTYSVVYGILGRNVPAEKRVWAMGITAAAGSFGQFLMIPAEQGLLSAFGTQDALLMLALMASLMIPTAFMLREKNFSHSHALGDQTIKQALKEAVSNPSFRYLTLGYFVCGFQVVFIAVHLAPYLKDVSANYPAVGAPVVATTALALIGLFNIFGTYSSGILAQRFPKRYLLSAIYIGRSIAITAFLLLPPSPMSTYIFAAIMGFLWLSTIPLTNGIVAQIFGVKYLTMLSGLVFFSHQLGSFCGAFLGGYLFDQTGSYLIVWEIAIGLGVFAFLVNLPVKERAVKRVANA</sequence>
<evidence type="ECO:0000313" key="7">
    <source>
        <dbReference type="EMBL" id="BDT78993.1"/>
    </source>
</evidence>
<evidence type="ECO:0000256" key="1">
    <source>
        <dbReference type="ARBA" id="ARBA00022692"/>
    </source>
</evidence>
<accession>A0A9C7FKM0</accession>